<keyword evidence="7 11" id="KW-0548">Nucleotidyltransferase</keyword>
<keyword evidence="10" id="KW-0238">DNA-binding</keyword>
<feature type="domain" description="DNA polymerase III beta sliding clamp N-terminal" evidence="12">
    <location>
        <begin position="1"/>
        <end position="121"/>
    </location>
</feature>
<evidence type="ECO:0000259" key="14">
    <source>
        <dbReference type="Pfam" id="PF02768"/>
    </source>
</evidence>
<dbReference type="GO" id="GO:0003887">
    <property type="term" value="F:DNA-directed DNA polymerase activity"/>
    <property type="evidence" value="ECO:0007669"/>
    <property type="project" value="UniProtKB-UniRule"/>
</dbReference>
<evidence type="ECO:0000256" key="3">
    <source>
        <dbReference type="ARBA" id="ARBA00010752"/>
    </source>
</evidence>
<dbReference type="InterPro" id="IPR001001">
    <property type="entry name" value="DNA_polIII_beta"/>
</dbReference>
<evidence type="ECO:0000256" key="1">
    <source>
        <dbReference type="ARBA" id="ARBA00002266"/>
    </source>
</evidence>
<accession>A0A7L7KRX2</accession>
<dbReference type="KEGG" id="xcl:G4Z02_03975"/>
<dbReference type="GO" id="GO:0005737">
    <property type="term" value="C:cytoplasm"/>
    <property type="evidence" value="ECO:0007669"/>
    <property type="project" value="UniProtKB-SubCell"/>
</dbReference>
<comment type="subcellular location">
    <subcellularLocation>
        <location evidence="2 11">Cytoplasm</location>
    </subcellularLocation>
</comment>
<evidence type="ECO:0000256" key="6">
    <source>
        <dbReference type="ARBA" id="ARBA00022679"/>
    </source>
</evidence>
<dbReference type="Gene3D" id="3.70.10.10">
    <property type="match status" value="1"/>
</dbReference>
<dbReference type="CDD" id="cd00140">
    <property type="entry name" value="beta_clamp"/>
    <property type="match status" value="1"/>
</dbReference>
<dbReference type="Pfam" id="PF02768">
    <property type="entry name" value="DNA_pol3_beta_3"/>
    <property type="match status" value="1"/>
</dbReference>
<dbReference type="PANTHER" id="PTHR30478:SF0">
    <property type="entry name" value="BETA SLIDING CLAMP"/>
    <property type="match status" value="1"/>
</dbReference>
<dbReference type="InterPro" id="IPR022634">
    <property type="entry name" value="DNA_polIII_beta_N"/>
</dbReference>
<comment type="similarity">
    <text evidence="3 11">Belongs to the beta sliding clamp family.</text>
</comment>
<comment type="function">
    <text evidence="1 11">Confers DNA tethering and processivity to DNA polymerases and other proteins. Acts as a clamp, forming a ring around DNA (a reaction catalyzed by the clamp-loading complex) which diffuses in an ATP-independent manner freely and bidirectionally along dsDNA. Initially characterized for its ability to contact the catalytic subunit of DNA polymerase III (Pol III), a complex, multichain enzyme responsible for most of the replicative synthesis in bacteria; Pol III exhibits 3'-5' exonuclease proofreading activity. The beta chain is required for initiation of replication as well as for processivity of DNA replication.</text>
</comment>
<dbReference type="Pfam" id="PF00712">
    <property type="entry name" value="DNA_pol3_beta"/>
    <property type="match status" value="1"/>
</dbReference>
<keyword evidence="8 11" id="KW-0235">DNA replication</keyword>
<dbReference type="GO" id="GO:0008408">
    <property type="term" value="F:3'-5' exonuclease activity"/>
    <property type="evidence" value="ECO:0007669"/>
    <property type="project" value="InterPro"/>
</dbReference>
<keyword evidence="16" id="KW-1185">Reference proteome</keyword>
<dbReference type="GO" id="GO:0006271">
    <property type="term" value="P:DNA strand elongation involved in DNA replication"/>
    <property type="evidence" value="ECO:0007669"/>
    <property type="project" value="TreeGrafter"/>
</dbReference>
<organism evidence="15 16">
    <name type="scientific">Candidatus Xianfuyuplasma coldseepsis</name>
    <dbReference type="NCBI Taxonomy" id="2782163"/>
    <lineage>
        <taxon>Bacteria</taxon>
        <taxon>Bacillati</taxon>
        <taxon>Mycoplasmatota</taxon>
        <taxon>Mollicutes</taxon>
        <taxon>Candidatus Izemoplasmatales</taxon>
        <taxon>Candidatus Izemoplasmataceae</taxon>
        <taxon>Candidatus Xianfuyuplasma</taxon>
    </lineage>
</organism>
<comment type="subunit">
    <text evidence="4">Forms a ring-shaped head-to-tail homodimer around DNA which binds and tethers DNA polymerases and other proteins to the DNA. The DNA replisome complex has a single clamp-loading complex (3 tau and 1 each of delta, delta', psi and chi subunits) which binds 3 Pol III cores (1 core on the leading strand and 2 on the lagging strand) each with a beta sliding clamp dimer. Additional proteins in the replisome are other copies of gamma, psi and chi, Ssb, DNA helicase and RNA primase.</text>
</comment>
<dbReference type="InterPro" id="IPR022635">
    <property type="entry name" value="DNA_polIII_beta_C"/>
</dbReference>
<dbReference type="GO" id="GO:0003677">
    <property type="term" value="F:DNA binding"/>
    <property type="evidence" value="ECO:0007669"/>
    <property type="project" value="UniProtKB-UniRule"/>
</dbReference>
<dbReference type="PANTHER" id="PTHR30478">
    <property type="entry name" value="DNA POLYMERASE III SUBUNIT BETA"/>
    <property type="match status" value="1"/>
</dbReference>
<evidence type="ECO:0000256" key="11">
    <source>
        <dbReference type="PIRNR" id="PIRNR000804"/>
    </source>
</evidence>
<evidence type="ECO:0000256" key="9">
    <source>
        <dbReference type="ARBA" id="ARBA00022932"/>
    </source>
</evidence>
<evidence type="ECO:0000313" key="16">
    <source>
        <dbReference type="Proteomes" id="UP000514720"/>
    </source>
</evidence>
<dbReference type="PIRSF" id="PIRSF000804">
    <property type="entry name" value="DNA_pol_III_b"/>
    <property type="match status" value="1"/>
</dbReference>
<dbReference type="Gene3D" id="3.10.150.10">
    <property type="entry name" value="DNA Polymerase III, subunit A, domain 2"/>
    <property type="match status" value="1"/>
</dbReference>
<sequence length="374" mass="42138">MNFQINKDTLLNNLIVAQKALSNKTPNPALQGIKLEVLKDHLVITTSNSDIAIKLTVKDASLAVKSEGSVLIPGKYFIEIIRKLDGLKVQLSMAADNMLRIEADRSDITLNMMDLDDYPELQFSEKVKSIKINVRVLKTIIRQTAFATSSIENRPILTGVNFKIDGKKLIAIATDSYRLSQKEIELNESYEALNIIIPGRSLEELIKVLENNNDQVELHFDHSKILFKYNNLLFQSRLLEGNYPETSKLIPTEFATVIKFNKENLSTAIERASLLSSRDGNNAIVKLALRQDNIVEITSNSPEIGKVLEEVYPVDEIVGHPFKIAFSSKYILDALKIFNSSEVSVNFTGEIRPFIIKGEYDENMLQLILPVRTE</sequence>
<dbReference type="GO" id="GO:0009360">
    <property type="term" value="C:DNA polymerase III complex"/>
    <property type="evidence" value="ECO:0007669"/>
    <property type="project" value="InterPro"/>
</dbReference>
<feature type="domain" description="DNA polymerase III beta sliding clamp central" evidence="13">
    <location>
        <begin position="132"/>
        <end position="245"/>
    </location>
</feature>
<dbReference type="Pfam" id="PF02767">
    <property type="entry name" value="DNA_pol3_beta_2"/>
    <property type="match status" value="1"/>
</dbReference>
<protein>
    <recommendedName>
        <fullName evidence="11">Beta sliding clamp</fullName>
    </recommendedName>
</protein>
<evidence type="ECO:0000259" key="13">
    <source>
        <dbReference type="Pfam" id="PF02767"/>
    </source>
</evidence>
<dbReference type="SMART" id="SM00480">
    <property type="entry name" value="POL3Bc"/>
    <property type="match status" value="1"/>
</dbReference>
<keyword evidence="5 11" id="KW-0963">Cytoplasm</keyword>
<dbReference type="SUPFAM" id="SSF55979">
    <property type="entry name" value="DNA clamp"/>
    <property type="match status" value="3"/>
</dbReference>
<name>A0A7L7KRX2_9MOLU</name>
<dbReference type="InterPro" id="IPR022637">
    <property type="entry name" value="DNA_polIII_beta_cen"/>
</dbReference>
<evidence type="ECO:0000259" key="12">
    <source>
        <dbReference type="Pfam" id="PF00712"/>
    </source>
</evidence>
<evidence type="ECO:0000256" key="8">
    <source>
        <dbReference type="ARBA" id="ARBA00022705"/>
    </source>
</evidence>
<feature type="domain" description="DNA polymerase III beta sliding clamp C-terminal" evidence="14">
    <location>
        <begin position="248"/>
        <end position="372"/>
    </location>
</feature>
<keyword evidence="9 11" id="KW-0239">DNA-directed DNA polymerase</keyword>
<gene>
    <name evidence="15" type="primary">dnaN</name>
    <name evidence="15" type="ORF">G4Z02_03975</name>
</gene>
<evidence type="ECO:0000256" key="2">
    <source>
        <dbReference type="ARBA" id="ARBA00004496"/>
    </source>
</evidence>
<dbReference type="Proteomes" id="UP000514720">
    <property type="component" value="Chromosome"/>
</dbReference>
<proteinExistence type="inferred from homology"/>
<evidence type="ECO:0000256" key="10">
    <source>
        <dbReference type="ARBA" id="ARBA00023125"/>
    </source>
</evidence>
<dbReference type="AlphaFoldDB" id="A0A7L7KRX2"/>
<dbReference type="EMBL" id="CP048914">
    <property type="protein sequence ID" value="QMS84946.1"/>
    <property type="molecule type" value="Genomic_DNA"/>
</dbReference>
<dbReference type="InterPro" id="IPR046938">
    <property type="entry name" value="DNA_clamp_sf"/>
</dbReference>
<evidence type="ECO:0000313" key="15">
    <source>
        <dbReference type="EMBL" id="QMS84946.1"/>
    </source>
</evidence>
<evidence type="ECO:0000256" key="5">
    <source>
        <dbReference type="ARBA" id="ARBA00022490"/>
    </source>
</evidence>
<dbReference type="NCBIfam" id="TIGR00663">
    <property type="entry name" value="dnan"/>
    <property type="match status" value="1"/>
</dbReference>
<dbReference type="RefSeq" id="WP_258878569.1">
    <property type="nucleotide sequence ID" value="NZ_CP048914.1"/>
</dbReference>
<evidence type="ECO:0000256" key="4">
    <source>
        <dbReference type="ARBA" id="ARBA00011400"/>
    </source>
</evidence>
<reference evidence="15 16" key="1">
    <citation type="submission" date="2020-02" db="EMBL/GenBank/DDBJ databases">
        <authorList>
            <person name="Zheng R.K."/>
            <person name="Sun C.M."/>
        </authorList>
    </citation>
    <scope>NUCLEOTIDE SEQUENCE [LARGE SCALE GENOMIC DNA]</scope>
    <source>
        <strain evidence="16">zrk13</strain>
    </source>
</reference>
<evidence type="ECO:0000256" key="7">
    <source>
        <dbReference type="ARBA" id="ARBA00022695"/>
    </source>
</evidence>
<keyword evidence="6 11" id="KW-0808">Transferase</keyword>